<dbReference type="PRINTS" id="PR00380">
    <property type="entry name" value="KINESINHEAVY"/>
</dbReference>
<gene>
    <name evidence="11" type="ORF">O6P43_013620</name>
</gene>
<dbReference type="PANTHER" id="PTHR37739">
    <property type="entry name" value="KINESIN-LIKE PROTEIN KIN-12D"/>
    <property type="match status" value="1"/>
</dbReference>
<dbReference type="Pfam" id="PF00225">
    <property type="entry name" value="Kinesin"/>
    <property type="match status" value="1"/>
</dbReference>
<evidence type="ECO:0000256" key="7">
    <source>
        <dbReference type="PROSITE-ProRule" id="PRU00283"/>
    </source>
</evidence>
<protein>
    <submittedName>
        <fullName evidence="11">Kinesin-like protein</fullName>
    </submittedName>
</protein>
<evidence type="ECO:0000256" key="6">
    <source>
        <dbReference type="ARBA" id="ARBA00034488"/>
    </source>
</evidence>
<dbReference type="EMBL" id="JARAOO010000006">
    <property type="protein sequence ID" value="KAJ7963698.1"/>
    <property type="molecule type" value="Genomic_DNA"/>
</dbReference>
<evidence type="ECO:0000256" key="2">
    <source>
        <dbReference type="ARBA" id="ARBA00022741"/>
    </source>
</evidence>
<dbReference type="InterPro" id="IPR044986">
    <property type="entry name" value="KIF15/KIN-12"/>
</dbReference>
<comment type="caution">
    <text evidence="7">Lacks conserved residue(s) required for the propagation of feature annotation.</text>
</comment>
<dbReference type="GO" id="GO:0007018">
    <property type="term" value="P:microtubule-based movement"/>
    <property type="evidence" value="ECO:0007669"/>
    <property type="project" value="InterPro"/>
</dbReference>
<dbReference type="InterPro" id="IPR036961">
    <property type="entry name" value="Kinesin_motor_dom_sf"/>
</dbReference>
<dbReference type="PANTHER" id="PTHR37739:SF16">
    <property type="entry name" value="KINESIN-LIKE PROTEIN"/>
    <property type="match status" value="1"/>
</dbReference>
<dbReference type="GO" id="GO:0003777">
    <property type="term" value="F:microtubule motor activity"/>
    <property type="evidence" value="ECO:0007669"/>
    <property type="project" value="InterPro"/>
</dbReference>
<evidence type="ECO:0000256" key="8">
    <source>
        <dbReference type="SAM" id="Coils"/>
    </source>
</evidence>
<feature type="domain" description="Kinesin motor" evidence="10">
    <location>
        <begin position="1"/>
        <end position="247"/>
    </location>
</feature>
<evidence type="ECO:0000313" key="11">
    <source>
        <dbReference type="EMBL" id="KAJ7963698.1"/>
    </source>
</evidence>
<accession>A0AAD7LSY2</accession>
<evidence type="ECO:0000256" key="1">
    <source>
        <dbReference type="ARBA" id="ARBA00022701"/>
    </source>
</evidence>
<evidence type="ECO:0000259" key="10">
    <source>
        <dbReference type="PROSITE" id="PS50067"/>
    </source>
</evidence>
<keyword evidence="1" id="KW-0493">Microtubule</keyword>
<keyword evidence="12" id="KW-1185">Reference proteome</keyword>
<keyword evidence="4 8" id="KW-0175">Coiled coil</keyword>
<keyword evidence="3" id="KW-0067">ATP-binding</keyword>
<evidence type="ECO:0000313" key="12">
    <source>
        <dbReference type="Proteomes" id="UP001163823"/>
    </source>
</evidence>
<feature type="coiled-coil region" evidence="8">
    <location>
        <begin position="254"/>
        <end position="281"/>
    </location>
</feature>
<dbReference type="InterPro" id="IPR001752">
    <property type="entry name" value="Kinesin_motor_dom"/>
</dbReference>
<feature type="region of interest" description="Disordered" evidence="9">
    <location>
        <begin position="471"/>
        <end position="492"/>
    </location>
</feature>
<reference evidence="11" key="1">
    <citation type="journal article" date="2023" name="Science">
        <title>Elucidation of the pathway for biosynthesis of saponin adjuvants from the soapbark tree.</title>
        <authorList>
            <person name="Reed J."/>
            <person name="Orme A."/>
            <person name="El-Demerdash A."/>
            <person name="Owen C."/>
            <person name="Martin L.B.B."/>
            <person name="Misra R.C."/>
            <person name="Kikuchi S."/>
            <person name="Rejzek M."/>
            <person name="Martin A.C."/>
            <person name="Harkess A."/>
            <person name="Leebens-Mack J."/>
            <person name="Louveau T."/>
            <person name="Stephenson M.J."/>
            <person name="Osbourn A."/>
        </authorList>
    </citation>
    <scope>NUCLEOTIDE SEQUENCE</scope>
    <source>
        <strain evidence="11">S10</strain>
    </source>
</reference>
<proteinExistence type="inferred from homology"/>
<organism evidence="11 12">
    <name type="scientific">Quillaja saponaria</name>
    <name type="common">Soap bark tree</name>
    <dbReference type="NCBI Taxonomy" id="32244"/>
    <lineage>
        <taxon>Eukaryota</taxon>
        <taxon>Viridiplantae</taxon>
        <taxon>Streptophyta</taxon>
        <taxon>Embryophyta</taxon>
        <taxon>Tracheophyta</taxon>
        <taxon>Spermatophyta</taxon>
        <taxon>Magnoliopsida</taxon>
        <taxon>eudicotyledons</taxon>
        <taxon>Gunneridae</taxon>
        <taxon>Pentapetalae</taxon>
        <taxon>rosids</taxon>
        <taxon>fabids</taxon>
        <taxon>Fabales</taxon>
        <taxon>Quillajaceae</taxon>
        <taxon>Quillaja</taxon>
    </lineage>
</organism>
<comment type="caution">
    <text evidence="11">The sequence shown here is derived from an EMBL/GenBank/DDBJ whole genome shotgun (WGS) entry which is preliminary data.</text>
</comment>
<comment type="similarity">
    <text evidence="6">Belongs to the TRAFAC class myosin-kinesin ATPase superfamily. Kinesin family. KIN-12 subfamily.</text>
</comment>
<evidence type="ECO:0000256" key="9">
    <source>
        <dbReference type="SAM" id="MobiDB-lite"/>
    </source>
</evidence>
<evidence type="ECO:0000256" key="5">
    <source>
        <dbReference type="ARBA" id="ARBA00023175"/>
    </source>
</evidence>
<dbReference type="GO" id="GO:0008017">
    <property type="term" value="F:microtubule binding"/>
    <property type="evidence" value="ECO:0007669"/>
    <property type="project" value="InterPro"/>
</dbReference>
<dbReference type="SUPFAM" id="SSF52540">
    <property type="entry name" value="P-loop containing nucleoside triphosphate hydrolases"/>
    <property type="match status" value="1"/>
</dbReference>
<dbReference type="GO" id="GO:0005874">
    <property type="term" value="C:microtubule"/>
    <property type="evidence" value="ECO:0007669"/>
    <property type="project" value="UniProtKB-KW"/>
</dbReference>
<keyword evidence="5" id="KW-0505">Motor protein</keyword>
<feature type="compositionally biased region" description="Polar residues" evidence="9">
    <location>
        <begin position="478"/>
        <end position="487"/>
    </location>
</feature>
<dbReference type="Gene3D" id="3.40.850.10">
    <property type="entry name" value="Kinesin motor domain"/>
    <property type="match status" value="1"/>
</dbReference>
<evidence type="ECO:0000256" key="4">
    <source>
        <dbReference type="ARBA" id="ARBA00023054"/>
    </source>
</evidence>
<sequence>MWGPPSAMVEDPSPSSHQGIVPRIFQLLFSELQREQDNSEGKQFNYQCRCSFLEIYNEQIGDLLDPTQRNLEIRDDVKNGLYVENLTEEYVASCEDVTQILIKGLSSRKVGATSLNSKSSRSHIVFNFIIESWCKETSSKCFSSSKTSTVSLVDLAGLDRNKVDDAGRQCIREGRNVKKHLVDTLAKETQSGKAEEAPYRNSCLTNLLRESLGGNAKLSVICCISPDNKNNGESLRTLRFGQRVRSIKNEPVINEITENDVNDLSDQIRQLKEELIRAKSNVHNTIGSKSGYFQGRNVRDSLNQLRVSLNRSFLLPHIDNETEEEVNVDEDDVRKLRQQIDDLHSYCEENPRDISVSQDCSQISSAEGISEMGMIYSDEIQTEEECPAKTLNKPPHEDNAALADNLVGVPITSRAISSPFRNSISISSCCQSPILEGPLLSESPKIGNIQRKSMVISSSFLGSQNNVLESSKFKQSDHIPSSSQSNKILPGPTESLAASLQRGLQIIDYHQRNSASIKSSASFSFDHLMLTPYPEVDKANTLVQEKLGRTSLDGRPATFLCASCQQRVSCRDSPGLEDSLKARIVAEEAENPDHLTDTVPKNLENLVTKASKRETELENVCKEQAAKIEELNQLLLRNKILPIIEETCEIKEVQEELVQKASFDDVNEKEELLNEIQSLKSKLQLYNDACIQ</sequence>
<dbReference type="GO" id="GO:0005524">
    <property type="term" value="F:ATP binding"/>
    <property type="evidence" value="ECO:0007669"/>
    <property type="project" value="UniProtKB-KW"/>
</dbReference>
<keyword evidence="2" id="KW-0547">Nucleotide-binding</keyword>
<evidence type="ECO:0000256" key="3">
    <source>
        <dbReference type="ARBA" id="ARBA00022840"/>
    </source>
</evidence>
<dbReference type="PROSITE" id="PS50067">
    <property type="entry name" value="KINESIN_MOTOR_2"/>
    <property type="match status" value="1"/>
</dbReference>
<dbReference type="AlphaFoldDB" id="A0AAD7LSY2"/>
<dbReference type="Proteomes" id="UP001163823">
    <property type="component" value="Chromosome 6"/>
</dbReference>
<dbReference type="SMART" id="SM00129">
    <property type="entry name" value="KISc"/>
    <property type="match status" value="1"/>
</dbReference>
<name>A0AAD7LSY2_QUISA</name>
<dbReference type="InterPro" id="IPR027417">
    <property type="entry name" value="P-loop_NTPase"/>
</dbReference>
<dbReference type="KEGG" id="qsa:O6P43_013620"/>